<dbReference type="Gene3D" id="3.90.260.10">
    <property type="entry name" value="Transglutaminase-like"/>
    <property type="match status" value="1"/>
</dbReference>
<protein>
    <submittedName>
        <fullName evidence="2">Protein-glutamine gamma-glutamyltransferase 6-like protein</fullName>
    </submittedName>
</protein>
<reference evidence="2 3" key="1">
    <citation type="journal article" date="2018" name="Gigascience">
        <title>Genomes of trombidid mites reveal novel predicted allergens and laterally-transferred genes associated with secondary metabolism.</title>
        <authorList>
            <person name="Dong X."/>
            <person name="Chaisiri K."/>
            <person name="Xia D."/>
            <person name="Armstrong S.D."/>
            <person name="Fang Y."/>
            <person name="Donnelly M.J."/>
            <person name="Kadowaki T."/>
            <person name="McGarry J.W."/>
            <person name="Darby A.C."/>
            <person name="Makepeace B.L."/>
        </authorList>
    </citation>
    <scope>NUCLEOTIDE SEQUENCE [LARGE SCALE GENOMIC DNA]</scope>
    <source>
        <strain evidence="2">UoL-WK</strain>
    </source>
</reference>
<dbReference type="Proteomes" id="UP000285301">
    <property type="component" value="Unassembled WGS sequence"/>
</dbReference>
<evidence type="ECO:0000259" key="1">
    <source>
        <dbReference type="SMART" id="SM00460"/>
    </source>
</evidence>
<comment type="caution">
    <text evidence="2">The sequence shown here is derived from an EMBL/GenBank/DDBJ whole genome shotgun (WGS) entry which is preliminary data.</text>
</comment>
<accession>A0A3S3NIC2</accession>
<proteinExistence type="predicted"/>
<evidence type="ECO:0000313" key="3">
    <source>
        <dbReference type="Proteomes" id="UP000285301"/>
    </source>
</evidence>
<keyword evidence="2" id="KW-0808">Transferase</keyword>
<dbReference type="Pfam" id="PF01841">
    <property type="entry name" value="Transglut_core"/>
    <property type="match status" value="1"/>
</dbReference>
<evidence type="ECO:0000313" key="2">
    <source>
        <dbReference type="EMBL" id="RWR99967.1"/>
    </source>
</evidence>
<dbReference type="InterPro" id="IPR036985">
    <property type="entry name" value="Transglutaminase-like_sf"/>
</dbReference>
<organism evidence="2 3">
    <name type="scientific">Dinothrombium tinctorium</name>
    <dbReference type="NCBI Taxonomy" id="1965070"/>
    <lineage>
        <taxon>Eukaryota</taxon>
        <taxon>Metazoa</taxon>
        <taxon>Ecdysozoa</taxon>
        <taxon>Arthropoda</taxon>
        <taxon>Chelicerata</taxon>
        <taxon>Arachnida</taxon>
        <taxon>Acari</taxon>
        <taxon>Acariformes</taxon>
        <taxon>Trombidiformes</taxon>
        <taxon>Prostigmata</taxon>
        <taxon>Anystina</taxon>
        <taxon>Parasitengona</taxon>
        <taxon>Trombidioidea</taxon>
        <taxon>Trombidiidae</taxon>
        <taxon>Dinothrombium</taxon>
    </lineage>
</organism>
<dbReference type="InterPro" id="IPR036238">
    <property type="entry name" value="Transglutaminase_C_sf"/>
</dbReference>
<dbReference type="InterPro" id="IPR002931">
    <property type="entry name" value="Transglutaminase-like"/>
</dbReference>
<dbReference type="PANTHER" id="PTHR11590:SF70">
    <property type="entry name" value="PROTEIN-GLUTAMINE GAMMA-GLUTAMYLTRANSFERASE 4"/>
    <property type="match status" value="1"/>
</dbReference>
<dbReference type="SUPFAM" id="SSF54001">
    <property type="entry name" value="Cysteine proteinases"/>
    <property type="match status" value="1"/>
</dbReference>
<keyword evidence="3" id="KW-1185">Reference proteome</keyword>
<sequence>DAVYVPSLSKFQLNSYVLQEEGLMFSYNFHNWQKIPWFYNQRSGLPGIFHNDPIEVTKALNNMVKSHIIEGSWESVKETPRKFNGHEATHARFWTGSAEILKKFHQYNGDRIGFAQCWVFAGVLITMLRVLGIPSRPVINAASGDDFEGDLTIDYEFKNGKVIFKNLNSIWNFHVWVQASMKRRDLGEKNRGWQEFDPTYNVGPVSNQVLKNAEIKTDDDIFLYAEVNSDEVFWKNRNVFQTATDKIGIQLCTATLNLKTYQDLTFEYKPRERTEKERQHYVKAAESIGIHPVSLGSPRRRRSVMTTKKTISLSIVSLEPVYVGDLVNFKIKLGNPTSRIQRLNFTLQVDSLSYNGHIEHQIKHDSRTEIINPNTNITIPFWITFYEYNNKLMSFETLRIIASVEDSDGNLYLDTKKISLLTPQLEVKQLKFDAEQIKARGESIVYGLGALSKTNSTFKKNPILVTIKFSKPLLIYLNNARISIEGNRCERKTFSIGTIGPLDHEERKFLLMCTSPNNREESLVATLISNEIDGFTGSVFANTA</sequence>
<dbReference type="Gene3D" id="2.60.40.10">
    <property type="entry name" value="Immunoglobulins"/>
    <property type="match status" value="2"/>
</dbReference>
<dbReference type="InterPro" id="IPR008958">
    <property type="entry name" value="Transglutaminase_C"/>
</dbReference>
<dbReference type="InterPro" id="IPR050779">
    <property type="entry name" value="Transglutaminase"/>
</dbReference>
<dbReference type="Pfam" id="PF00927">
    <property type="entry name" value="Transglut_C"/>
    <property type="match status" value="1"/>
</dbReference>
<dbReference type="PANTHER" id="PTHR11590">
    <property type="entry name" value="PROTEIN-GLUTAMINE GAMMA-GLUTAMYLTRANSFERASE"/>
    <property type="match status" value="1"/>
</dbReference>
<feature type="non-terminal residue" evidence="2">
    <location>
        <position position="1"/>
    </location>
</feature>
<dbReference type="InterPro" id="IPR013783">
    <property type="entry name" value="Ig-like_fold"/>
</dbReference>
<dbReference type="GO" id="GO:0003810">
    <property type="term" value="F:protein-glutamine gamma-glutamyltransferase activity"/>
    <property type="evidence" value="ECO:0007669"/>
    <property type="project" value="InterPro"/>
</dbReference>
<dbReference type="EMBL" id="NCKU01012850">
    <property type="protein sequence ID" value="RWR99967.1"/>
    <property type="molecule type" value="Genomic_DNA"/>
</dbReference>
<dbReference type="OrthoDB" id="437511at2759"/>
<gene>
    <name evidence="2" type="ORF">B4U79_08456</name>
</gene>
<dbReference type="AlphaFoldDB" id="A0A3S3NIC2"/>
<dbReference type="SUPFAM" id="SSF49309">
    <property type="entry name" value="Transglutaminase, two C-terminal domains"/>
    <property type="match status" value="1"/>
</dbReference>
<dbReference type="InterPro" id="IPR038765">
    <property type="entry name" value="Papain-like_cys_pep_sf"/>
</dbReference>
<feature type="domain" description="Transglutaminase-like" evidence="1">
    <location>
        <begin position="109"/>
        <end position="200"/>
    </location>
</feature>
<dbReference type="SMART" id="SM00460">
    <property type="entry name" value="TGc"/>
    <property type="match status" value="1"/>
</dbReference>
<name>A0A3S3NIC2_9ACAR</name>